<proteinExistence type="predicted"/>
<reference evidence="2 3" key="1">
    <citation type="journal article" date="2012" name="J. Bacteriol.">
        <title>Genome sequence of Thalassospira xiamenensis type strain M-5.</title>
        <authorList>
            <person name="Lai Q."/>
            <person name="Shao Z."/>
        </authorList>
    </citation>
    <scope>NUCLEOTIDE SEQUENCE [LARGE SCALE GENOMIC DNA]</scope>
    <source>
        <strain evidence="2 3">M-5</strain>
    </source>
</reference>
<dbReference type="KEGG" id="txi:TH3_21283"/>
<sequence length="382" mass="41252">MNEVFDGGPILHVIAADDLGMTPSNSQRRPFRAAALALAASMAYSVPTASFAGEEIDTDQVARMMLTVSQMEKTYLEDFQSVLPGIQVNLDYRPGISATAVTMSHMLVQTEMTSAVTPLAVDAGDRSCTVISTAIDKTMSEVVRAAGQPIDLAAVGRATRDTLAENIYGCLKQAVALLNHETSMDLPEYIEDASEYADLGIGDIEAAIGGAYLTRTVFPDDSYQRLGSSNPDPFTEIANGMSNALSERMLDYTYAGGLGPEAWGEIVRASQNIAITLAYPLKYGVEMQGLDLDRISKAIAADPWATRGSEDIALLIESMRNDFRLPHRLAEEALDQLSQPIESMPAAELYGESISIELNADQGDPRNSRQLVANSRDFDPEP</sequence>
<name>A0AB72UJP9_9PROT</name>
<keyword evidence="2" id="KW-0614">Plasmid</keyword>
<feature type="region of interest" description="Disordered" evidence="1">
    <location>
        <begin position="359"/>
        <end position="382"/>
    </location>
</feature>
<dbReference type="Proteomes" id="UP000007127">
    <property type="component" value="Plasmid"/>
</dbReference>
<dbReference type="AlphaFoldDB" id="A0AB72UJP9"/>
<evidence type="ECO:0000256" key="1">
    <source>
        <dbReference type="SAM" id="MobiDB-lite"/>
    </source>
</evidence>
<evidence type="ECO:0000313" key="2">
    <source>
        <dbReference type="EMBL" id="AJD54329.1"/>
    </source>
</evidence>
<evidence type="ECO:0000313" key="3">
    <source>
        <dbReference type="Proteomes" id="UP000007127"/>
    </source>
</evidence>
<dbReference type="EMBL" id="CP004389">
    <property type="protein sequence ID" value="AJD54329.1"/>
    <property type="molecule type" value="Genomic_DNA"/>
</dbReference>
<geneLocation type="plasmid" evidence="3"/>
<protein>
    <submittedName>
        <fullName evidence="2">Uncharacterized protein</fullName>
    </submittedName>
</protein>
<organism evidence="2 3">
    <name type="scientific">Thalassospira xiamenensis M-5 = DSM 17429</name>
    <dbReference type="NCBI Taxonomy" id="1123366"/>
    <lineage>
        <taxon>Bacteria</taxon>
        <taxon>Pseudomonadati</taxon>
        <taxon>Pseudomonadota</taxon>
        <taxon>Alphaproteobacteria</taxon>
        <taxon>Rhodospirillales</taxon>
        <taxon>Thalassospiraceae</taxon>
        <taxon>Thalassospira</taxon>
    </lineage>
</organism>
<gene>
    <name evidence="2" type="ORF">TH3_21283</name>
</gene>
<accession>A0AB72UJP9</accession>